<accession>A0A162TN12</accession>
<gene>
    <name evidence="1" type="ORF">PHYBLDRAFT_150644</name>
</gene>
<evidence type="ECO:0000313" key="1">
    <source>
        <dbReference type="EMBL" id="OAD68473.1"/>
    </source>
</evidence>
<dbReference type="Proteomes" id="UP000077315">
    <property type="component" value="Unassembled WGS sequence"/>
</dbReference>
<name>A0A162TN12_PHYB8</name>
<evidence type="ECO:0000313" key="2">
    <source>
        <dbReference type="Proteomes" id="UP000077315"/>
    </source>
</evidence>
<reference evidence="2" key="1">
    <citation type="submission" date="2015-06" db="EMBL/GenBank/DDBJ databases">
        <title>Expansion of signal transduction pathways in fungi by whole-genome duplication.</title>
        <authorList>
            <consortium name="DOE Joint Genome Institute"/>
            <person name="Corrochano L.M."/>
            <person name="Kuo A."/>
            <person name="Marcet-Houben M."/>
            <person name="Polaino S."/>
            <person name="Salamov A."/>
            <person name="Villalobos J.M."/>
            <person name="Alvarez M.I."/>
            <person name="Avalos J."/>
            <person name="Benito E.P."/>
            <person name="Benoit I."/>
            <person name="Burger G."/>
            <person name="Camino L.P."/>
            <person name="Canovas D."/>
            <person name="Cerda-Olmedo E."/>
            <person name="Cheng J.-F."/>
            <person name="Dominguez A."/>
            <person name="Elias M."/>
            <person name="Eslava A.P."/>
            <person name="Glaser F."/>
            <person name="Grimwood J."/>
            <person name="Gutierrez G."/>
            <person name="Heitman J."/>
            <person name="Henrissat B."/>
            <person name="Iturriaga E.A."/>
            <person name="Lang B.F."/>
            <person name="Lavin J.L."/>
            <person name="Lee S."/>
            <person name="Li W."/>
            <person name="Lindquist E."/>
            <person name="Lopez-Garcia S."/>
            <person name="Luque E.M."/>
            <person name="Marcos A.T."/>
            <person name="Martin J."/>
            <person name="McCluskey K."/>
            <person name="Medina H.R."/>
            <person name="Miralles-Duran A."/>
            <person name="Miyazaki A."/>
            <person name="Munoz-Torres E."/>
            <person name="Oguiza J.A."/>
            <person name="Ohm R."/>
            <person name="Olmedo M."/>
            <person name="Orejas M."/>
            <person name="Ortiz-Castellanos L."/>
            <person name="Pisabarro A.G."/>
            <person name="Rodriguez-Romero J."/>
            <person name="Ruiz-Herrera J."/>
            <person name="Ruiz-Vazquez R."/>
            <person name="Sanz C."/>
            <person name="Schackwitz W."/>
            <person name="Schmutz J."/>
            <person name="Shahriari M."/>
            <person name="Shelest E."/>
            <person name="Silva-Franco F."/>
            <person name="Soanes D."/>
            <person name="Syed K."/>
            <person name="Tagua V.G."/>
            <person name="Talbot N.J."/>
            <person name="Thon M."/>
            <person name="De vries R.P."/>
            <person name="Wiebenga A."/>
            <person name="Yadav J.S."/>
            <person name="Braun E.L."/>
            <person name="Baker S."/>
            <person name="Garre V."/>
            <person name="Horwitz B."/>
            <person name="Torres-Martinez S."/>
            <person name="Idnurm A."/>
            <person name="Herrera-Estrella A."/>
            <person name="Gabaldon T."/>
            <person name="Grigoriev I.V."/>
        </authorList>
    </citation>
    <scope>NUCLEOTIDE SEQUENCE [LARGE SCALE GENOMIC DNA]</scope>
    <source>
        <strain evidence="2">NRRL 1555(-)</strain>
    </source>
</reference>
<dbReference type="VEuPathDB" id="FungiDB:PHYBLDRAFT_150644"/>
<dbReference type="EMBL" id="KV440995">
    <property type="protein sequence ID" value="OAD68473.1"/>
    <property type="molecule type" value="Genomic_DNA"/>
</dbReference>
<dbReference type="InParanoid" id="A0A162TN12"/>
<protein>
    <submittedName>
        <fullName evidence="1">Uncharacterized protein</fullName>
    </submittedName>
</protein>
<organism evidence="1 2">
    <name type="scientific">Phycomyces blakesleeanus (strain ATCC 8743b / DSM 1359 / FGSC 10004 / NBRC 33097 / NRRL 1555)</name>
    <dbReference type="NCBI Taxonomy" id="763407"/>
    <lineage>
        <taxon>Eukaryota</taxon>
        <taxon>Fungi</taxon>
        <taxon>Fungi incertae sedis</taxon>
        <taxon>Mucoromycota</taxon>
        <taxon>Mucoromycotina</taxon>
        <taxon>Mucoromycetes</taxon>
        <taxon>Mucorales</taxon>
        <taxon>Phycomycetaceae</taxon>
        <taxon>Phycomyces</taxon>
    </lineage>
</organism>
<dbReference type="AlphaFoldDB" id="A0A162TN12"/>
<keyword evidence="2" id="KW-1185">Reference proteome</keyword>
<dbReference type="RefSeq" id="XP_018286513.1">
    <property type="nucleotide sequence ID" value="XM_018432526.1"/>
</dbReference>
<sequence>MSHLPEVLFFRKRSIDMILLQLDQSESFEEKFEIEEQVQALLPAELASSFATSHTAPSLPEELCLRFSPSHVAFWDTQAQNIVGKLSGVPVSTPPAPNFPVHIPVTSSLPMSTPPAPVNPAAPAAPAAMTIPKSITAFTTAFRSSQPPAAYTEWALFGHKHGLRRRLFNL</sequence>
<proteinExistence type="predicted"/>
<dbReference type="GeneID" id="28993432"/>